<sequence length="197" mass="22191">MKGWKRPDRLSLLESGRSWGILIRGGGYTDHGSSYKDEKWGDPSQVENFGKSMVFDPLKKVVHYKADKIGRAVERQNNEKNYISSPLSSGLFYARKDTLLNAYELGHAIIIIIKLQQAMDIHQVVNGDTQCLNDKLVVADSTGFGYAKCGTFFVYCPETYNTGNVSFHFTTDVNGYGSRFILTYEIKDKSASSKYDQ</sequence>
<keyword evidence="2" id="KW-1185">Reference proteome</keyword>
<dbReference type="AlphaFoldDB" id="A0A6S7IU33"/>
<evidence type="ECO:0000313" key="2">
    <source>
        <dbReference type="Proteomes" id="UP001152795"/>
    </source>
</evidence>
<dbReference type="EMBL" id="CACRXK020012199">
    <property type="protein sequence ID" value="CAB4022864.1"/>
    <property type="molecule type" value="Genomic_DNA"/>
</dbReference>
<organism evidence="1 2">
    <name type="scientific">Paramuricea clavata</name>
    <name type="common">Red gorgonian</name>
    <name type="synonym">Violescent sea-whip</name>
    <dbReference type="NCBI Taxonomy" id="317549"/>
    <lineage>
        <taxon>Eukaryota</taxon>
        <taxon>Metazoa</taxon>
        <taxon>Cnidaria</taxon>
        <taxon>Anthozoa</taxon>
        <taxon>Octocorallia</taxon>
        <taxon>Malacalcyonacea</taxon>
        <taxon>Plexauridae</taxon>
        <taxon>Paramuricea</taxon>
    </lineage>
</organism>
<dbReference type="Proteomes" id="UP001152795">
    <property type="component" value="Unassembled WGS sequence"/>
</dbReference>
<protein>
    <submittedName>
        <fullName evidence="1">Uncharacterized protein</fullName>
    </submittedName>
</protein>
<reference evidence="1" key="1">
    <citation type="submission" date="2020-04" db="EMBL/GenBank/DDBJ databases">
        <authorList>
            <person name="Alioto T."/>
            <person name="Alioto T."/>
            <person name="Gomez Garrido J."/>
        </authorList>
    </citation>
    <scope>NUCLEOTIDE SEQUENCE</scope>
    <source>
        <strain evidence="1">A484AB</strain>
    </source>
</reference>
<dbReference type="SUPFAM" id="SSF49854">
    <property type="entry name" value="Spermadhesin, CUB domain"/>
    <property type="match status" value="1"/>
</dbReference>
<evidence type="ECO:0000313" key="1">
    <source>
        <dbReference type="EMBL" id="CAB4022864.1"/>
    </source>
</evidence>
<proteinExistence type="predicted"/>
<dbReference type="InterPro" id="IPR035914">
    <property type="entry name" value="Sperma_CUB_dom_sf"/>
</dbReference>
<comment type="caution">
    <text evidence="1">The sequence shown here is derived from an EMBL/GenBank/DDBJ whole genome shotgun (WGS) entry which is preliminary data.</text>
</comment>
<name>A0A6S7IU33_PARCT</name>
<gene>
    <name evidence="1" type="ORF">PACLA_8A003857</name>
</gene>
<accession>A0A6S7IU33</accession>